<dbReference type="GO" id="GO:0008240">
    <property type="term" value="F:tripeptidyl-peptidase activity"/>
    <property type="evidence" value="ECO:0007669"/>
    <property type="project" value="TreeGrafter"/>
</dbReference>
<proteinExistence type="predicted"/>
<dbReference type="PROSITE" id="PS51695">
    <property type="entry name" value="SEDOLISIN"/>
    <property type="match status" value="1"/>
</dbReference>
<feature type="binding site" evidence="1">
    <location>
        <position position="355"/>
    </location>
    <ligand>
        <name>Ca(2+)</name>
        <dbReference type="ChEBI" id="CHEBI:29108"/>
    </ligand>
</feature>
<evidence type="ECO:0000313" key="4">
    <source>
        <dbReference type="EMBL" id="STY27844.1"/>
    </source>
</evidence>
<dbReference type="GO" id="GO:0004252">
    <property type="term" value="F:serine-type endopeptidase activity"/>
    <property type="evidence" value="ECO:0007669"/>
    <property type="project" value="UniProtKB-UniRule"/>
</dbReference>
<organism evidence="4 5">
    <name type="scientific">Legionella wadsworthii</name>
    <dbReference type="NCBI Taxonomy" id="28088"/>
    <lineage>
        <taxon>Bacteria</taxon>
        <taxon>Pseudomonadati</taxon>
        <taxon>Pseudomonadota</taxon>
        <taxon>Gammaproteobacteria</taxon>
        <taxon>Legionellales</taxon>
        <taxon>Legionellaceae</taxon>
        <taxon>Legionella</taxon>
    </lineage>
</organism>
<dbReference type="GO" id="GO:0046872">
    <property type="term" value="F:metal ion binding"/>
    <property type="evidence" value="ECO:0007669"/>
    <property type="project" value="UniProtKB-UniRule"/>
</dbReference>
<dbReference type="EC" id="3.4.21.100" evidence="4"/>
<sequence>MKIKFKGITLKKLIVPLALFILSSQASALPQVPGKAHPPIHYKPNTLSAYPSGLAPRQVRVAYGFTQVRNLGKGQVIAIVDAYDHPRIQNDLAVFTSHYGILPCNSTNGCFRKIYANGVRPRTDAGWAGEIALDVEWAHAVAPSAKILLVEAADDSLNSLFQAIQVAINNGATVVSMSWGANEFPQETYFDHVFISSKVSFVASSGDSGTGTSYPAASPYVLAVGGTTLFTDSYGNYQGEETWSGSGGGLSIYEVEPTRQKNLPIPLANNRRGVPDVAYNANPDTGFSVYNSIPGPQGSGWFVVGGTSAGAPQWAGIIAIANSYYGKNHGLSILRKLYGAASPSSGKYIYNYHDITFGTNGACGYYCTARSGYDYVTGLGSPNLFYLIPDLVHYAFKNE</sequence>
<dbReference type="STRING" id="1122170.GCA_000701265_01562"/>
<keyword evidence="2" id="KW-0732">Signal</keyword>
<feature type="binding site" evidence="1">
    <location>
        <position position="372"/>
    </location>
    <ligand>
        <name>Ca(2+)</name>
        <dbReference type="ChEBI" id="CHEBI:29108"/>
    </ligand>
</feature>
<feature type="active site" description="Charge relay system" evidence="1">
    <location>
        <position position="134"/>
    </location>
</feature>
<dbReference type="Gene3D" id="3.40.50.200">
    <property type="entry name" value="Peptidase S8/S53 domain"/>
    <property type="match status" value="1"/>
</dbReference>
<dbReference type="InterPro" id="IPR030400">
    <property type="entry name" value="Sedolisin_dom"/>
</dbReference>
<keyword evidence="1 4" id="KW-0645">Protease</keyword>
<reference evidence="4 5" key="1">
    <citation type="submission" date="2018-06" db="EMBL/GenBank/DDBJ databases">
        <authorList>
            <consortium name="Pathogen Informatics"/>
            <person name="Doyle S."/>
        </authorList>
    </citation>
    <scope>NUCLEOTIDE SEQUENCE [LARGE SCALE GENOMIC DNA]</scope>
    <source>
        <strain evidence="4 5">NCTC11532</strain>
    </source>
</reference>
<evidence type="ECO:0000259" key="3">
    <source>
        <dbReference type="PROSITE" id="PS51695"/>
    </source>
</evidence>
<dbReference type="EMBL" id="UGPB01000001">
    <property type="protein sequence ID" value="STY27844.1"/>
    <property type="molecule type" value="Genomic_DNA"/>
</dbReference>
<dbReference type="SUPFAM" id="SSF52743">
    <property type="entry name" value="Subtilisin-like"/>
    <property type="match status" value="1"/>
</dbReference>
<dbReference type="PANTHER" id="PTHR14218">
    <property type="entry name" value="PROTEASE S8 TRIPEPTIDYL PEPTIDASE I CLN2"/>
    <property type="match status" value="1"/>
</dbReference>
<protein>
    <submittedName>
        <fullName evidence="4">Serine protease, subtilase family</fullName>
        <ecNumber evidence="4">3.4.21.100</ecNumber>
    </submittedName>
</protein>
<feature type="binding site" evidence="1">
    <location>
        <position position="374"/>
    </location>
    <ligand>
        <name>Ca(2+)</name>
        <dbReference type="ChEBI" id="CHEBI:29108"/>
    </ligand>
</feature>
<feature type="binding site" evidence="1">
    <location>
        <position position="354"/>
    </location>
    <ligand>
        <name>Ca(2+)</name>
        <dbReference type="ChEBI" id="CHEBI:29108"/>
    </ligand>
</feature>
<evidence type="ECO:0000256" key="1">
    <source>
        <dbReference type="PROSITE-ProRule" id="PRU01032"/>
    </source>
</evidence>
<keyword evidence="1" id="KW-0106">Calcium</keyword>
<feature type="domain" description="Peptidase S53" evidence="3">
    <location>
        <begin position="53"/>
        <end position="394"/>
    </location>
</feature>
<feature type="active site" description="Charge relay system" evidence="1">
    <location>
        <position position="130"/>
    </location>
</feature>
<feature type="active site" description="Charge relay system" evidence="1">
    <location>
        <position position="308"/>
    </location>
</feature>
<dbReference type="InterPro" id="IPR000209">
    <property type="entry name" value="Peptidase_S8/S53_dom"/>
</dbReference>
<accession>A0A378LM71</accession>
<dbReference type="RefSeq" id="WP_051635588.1">
    <property type="nucleotide sequence ID" value="NZ_CAAAIS010000014.1"/>
</dbReference>
<keyword evidence="1" id="KW-0479">Metal-binding</keyword>
<dbReference type="InterPro" id="IPR036852">
    <property type="entry name" value="Peptidase_S8/S53_dom_sf"/>
</dbReference>
<keyword evidence="5" id="KW-1185">Reference proteome</keyword>
<dbReference type="CDD" id="cd04056">
    <property type="entry name" value="Peptidases_S53"/>
    <property type="match status" value="1"/>
</dbReference>
<comment type="cofactor">
    <cofactor evidence="1">
        <name>Ca(2+)</name>
        <dbReference type="ChEBI" id="CHEBI:29108"/>
    </cofactor>
    <text evidence="1">Binds 1 Ca(2+) ion per subunit.</text>
</comment>
<dbReference type="GO" id="GO:0006508">
    <property type="term" value="P:proteolysis"/>
    <property type="evidence" value="ECO:0007669"/>
    <property type="project" value="UniProtKB-KW"/>
</dbReference>
<dbReference type="Pfam" id="PF00082">
    <property type="entry name" value="Peptidase_S8"/>
    <property type="match status" value="1"/>
</dbReference>
<gene>
    <name evidence="4" type="primary">pcp</name>
    <name evidence="4" type="ORF">NCTC11532_00005</name>
</gene>
<evidence type="ECO:0000313" key="5">
    <source>
        <dbReference type="Proteomes" id="UP000255297"/>
    </source>
</evidence>
<keyword evidence="1" id="KW-0720">Serine protease</keyword>
<evidence type="ECO:0000256" key="2">
    <source>
        <dbReference type="SAM" id="SignalP"/>
    </source>
</evidence>
<dbReference type="InterPro" id="IPR050819">
    <property type="entry name" value="Tripeptidyl-peptidase_I"/>
</dbReference>
<dbReference type="Proteomes" id="UP000255297">
    <property type="component" value="Unassembled WGS sequence"/>
</dbReference>
<dbReference type="AlphaFoldDB" id="A0A378LM71"/>
<feature type="chain" id="PRO_5016838117" evidence="2">
    <location>
        <begin position="29"/>
        <end position="399"/>
    </location>
</feature>
<dbReference type="PANTHER" id="PTHR14218:SF15">
    <property type="entry name" value="TRIPEPTIDYL-PEPTIDASE 1"/>
    <property type="match status" value="1"/>
</dbReference>
<name>A0A378LM71_9GAMM</name>
<feature type="signal peptide" evidence="2">
    <location>
        <begin position="1"/>
        <end position="28"/>
    </location>
</feature>
<keyword evidence="1 4" id="KW-0378">Hydrolase</keyword>
<dbReference type="OrthoDB" id="9002785at2"/>